<protein>
    <recommendedName>
        <fullName evidence="1">GIY-YIG domain-containing protein</fullName>
    </recommendedName>
</protein>
<gene>
    <name evidence="2" type="ORF">GO755_29525</name>
</gene>
<dbReference type="PROSITE" id="PS50164">
    <property type="entry name" value="GIY_YIG"/>
    <property type="match status" value="1"/>
</dbReference>
<accession>A0A7K1SKD2</accession>
<evidence type="ECO:0000313" key="2">
    <source>
        <dbReference type="EMBL" id="MVM34208.1"/>
    </source>
</evidence>
<proteinExistence type="predicted"/>
<dbReference type="InterPro" id="IPR006350">
    <property type="entry name" value="Intron_endoG1"/>
</dbReference>
<feature type="domain" description="GIY-YIG" evidence="1">
    <location>
        <begin position="54"/>
        <end position="155"/>
    </location>
</feature>
<dbReference type="GO" id="GO:0004519">
    <property type="term" value="F:endonuclease activity"/>
    <property type="evidence" value="ECO:0007669"/>
    <property type="project" value="InterPro"/>
</dbReference>
<organism evidence="2 3">
    <name type="scientific">Spirosoma arboris</name>
    <dbReference type="NCBI Taxonomy" id="2682092"/>
    <lineage>
        <taxon>Bacteria</taxon>
        <taxon>Pseudomonadati</taxon>
        <taxon>Bacteroidota</taxon>
        <taxon>Cytophagia</taxon>
        <taxon>Cytophagales</taxon>
        <taxon>Cytophagaceae</taxon>
        <taxon>Spirosoma</taxon>
    </lineage>
</organism>
<dbReference type="InterPro" id="IPR000305">
    <property type="entry name" value="GIY-YIG_endonuc"/>
</dbReference>
<dbReference type="SUPFAM" id="SSF82771">
    <property type="entry name" value="GIY-YIG endonuclease"/>
    <property type="match status" value="1"/>
</dbReference>
<dbReference type="Gene3D" id="3.40.1440.10">
    <property type="entry name" value="GIY-YIG endonuclease"/>
    <property type="match status" value="1"/>
</dbReference>
<dbReference type="AlphaFoldDB" id="A0A7K1SKD2"/>
<dbReference type="SMART" id="SM00465">
    <property type="entry name" value="GIYc"/>
    <property type="match status" value="1"/>
</dbReference>
<dbReference type="Proteomes" id="UP000436006">
    <property type="component" value="Unassembled WGS sequence"/>
</dbReference>
<name>A0A7K1SKD2_9BACT</name>
<keyword evidence="3" id="KW-1185">Reference proteome</keyword>
<dbReference type="Pfam" id="PF01541">
    <property type="entry name" value="GIY-YIG"/>
    <property type="match status" value="1"/>
</dbReference>
<comment type="caution">
    <text evidence="2">The sequence shown here is derived from an EMBL/GenBank/DDBJ whole genome shotgun (WGS) entry which is preliminary data.</text>
</comment>
<dbReference type="InterPro" id="IPR035901">
    <property type="entry name" value="GIY-YIG_endonuc_sf"/>
</dbReference>
<dbReference type="NCBIfam" id="TIGR01453">
    <property type="entry name" value="grpIintron_endo"/>
    <property type="match status" value="1"/>
</dbReference>
<evidence type="ECO:0000259" key="1">
    <source>
        <dbReference type="PROSITE" id="PS50164"/>
    </source>
</evidence>
<dbReference type="EMBL" id="WPIN01000015">
    <property type="protein sequence ID" value="MVM34208.1"/>
    <property type="molecule type" value="Genomic_DNA"/>
</dbReference>
<sequence length="475" mass="54453">MAGFVESVAGPERARSTVKFLPVSDLAPGIKPASSGSFYPLKVMKNNIPKELYNAAGIYEIRNLVNGKVYIGSAIRFKPRFNGHKSQLRRQTHVNKGLQNAYYRDGENSFHFNILQIIEPLANEPVETLKTRLLEVEFENIQKFKSTERLNGYNLQKDPRQPSYGYGNMPNEPELYVVDKSTIINLRFGEYNNMSKLTEAQVKLIRIYLIKGRSMGEVARYFSVTRSCINFIKRRKCWVGIEPTQDEIDTIQLPEFSRFKGKRIGEAEVRQIKYLHQKGASLTSIGRYFGRHSARDIVSGRSQGHIDLSENDIAILEKSPLWADFQNTIPQKEKIPVTKPRKQKKGWHVKGEKCRFSKLTESVVIEIIESLKNGVDTYECAKKYNLTYQCIHGINTGFTWRHLTGLGEGEYIRKPTPAIGEKASMTKLTATHVRQIKNDLSKGIQPVEIAKQFPFINPRTIYNIKHEQTWRHISI</sequence>
<reference evidence="2 3" key="1">
    <citation type="submission" date="2019-12" db="EMBL/GenBank/DDBJ databases">
        <title>Spirosoma sp. HMF4905 genome sequencing and assembly.</title>
        <authorList>
            <person name="Kang H."/>
            <person name="Cha I."/>
            <person name="Kim H."/>
            <person name="Joh K."/>
        </authorList>
    </citation>
    <scope>NUCLEOTIDE SEQUENCE [LARGE SCALE GENOMIC DNA]</scope>
    <source>
        <strain evidence="2 3">HMF4905</strain>
    </source>
</reference>
<evidence type="ECO:0000313" key="3">
    <source>
        <dbReference type="Proteomes" id="UP000436006"/>
    </source>
</evidence>